<evidence type="ECO:0000256" key="1">
    <source>
        <dbReference type="ARBA" id="ARBA00001973"/>
    </source>
</evidence>
<evidence type="ECO:0000256" key="2">
    <source>
        <dbReference type="ARBA" id="ARBA00004541"/>
    </source>
</evidence>
<dbReference type="InterPro" id="IPR014784">
    <property type="entry name" value="Cu2_ascorb_mOase-like_C"/>
</dbReference>
<reference evidence="17" key="1">
    <citation type="submission" date="2024-04" db="EMBL/GenBank/DDBJ databases">
        <authorList>
            <consortium name="Molecular Ecology Group"/>
        </authorList>
    </citation>
    <scope>NUCLEOTIDE SEQUENCE</scope>
</reference>
<dbReference type="InterPro" id="IPR000323">
    <property type="entry name" value="Cu2_ascorb_mOase_N"/>
</dbReference>
<keyword evidence="7" id="KW-0560">Oxidoreductase</keyword>
<accession>A0AAV2PAY4</accession>
<protein>
    <recommendedName>
        <fullName evidence="16">DOMON domain-containing protein</fullName>
    </recommendedName>
</protein>
<dbReference type="InterPro" id="IPR045266">
    <property type="entry name" value="DOH_DOMON"/>
</dbReference>
<dbReference type="InterPro" id="IPR028460">
    <property type="entry name" value="Tbh/DBH"/>
</dbReference>
<evidence type="ECO:0000256" key="14">
    <source>
        <dbReference type="ARBA" id="ARBA00037847"/>
    </source>
</evidence>
<evidence type="ECO:0000256" key="11">
    <source>
        <dbReference type="ARBA" id="ARBA00023157"/>
    </source>
</evidence>
<keyword evidence="6" id="KW-1133">Transmembrane helix</keyword>
<gene>
    <name evidence="17" type="ORF">LPLAT_LOCUS14558</name>
</gene>
<dbReference type="PANTHER" id="PTHR10157:SF29">
    <property type="entry name" value="DOPAMINE BETA-HYDROXYLASE"/>
    <property type="match status" value="1"/>
</dbReference>
<keyword evidence="12" id="KW-0325">Glycoprotein</keyword>
<dbReference type="SMART" id="SM00664">
    <property type="entry name" value="DoH"/>
    <property type="match status" value="1"/>
</dbReference>
<keyword evidence="11" id="KW-1015">Disulfide bond</keyword>
<organism evidence="17 18">
    <name type="scientific">Lasius platythorax</name>
    <dbReference type="NCBI Taxonomy" id="488582"/>
    <lineage>
        <taxon>Eukaryota</taxon>
        <taxon>Metazoa</taxon>
        <taxon>Ecdysozoa</taxon>
        <taxon>Arthropoda</taxon>
        <taxon>Hexapoda</taxon>
        <taxon>Insecta</taxon>
        <taxon>Pterygota</taxon>
        <taxon>Neoptera</taxon>
        <taxon>Endopterygota</taxon>
        <taxon>Hymenoptera</taxon>
        <taxon>Apocrita</taxon>
        <taxon>Aculeata</taxon>
        <taxon>Formicoidea</taxon>
        <taxon>Formicidae</taxon>
        <taxon>Formicinae</taxon>
        <taxon>Lasius</taxon>
        <taxon>Lasius</taxon>
    </lineage>
</organism>
<evidence type="ECO:0000256" key="3">
    <source>
        <dbReference type="ARBA" id="ARBA00010676"/>
    </source>
</evidence>
<dbReference type="GO" id="GO:0005615">
    <property type="term" value="C:extracellular space"/>
    <property type="evidence" value="ECO:0007669"/>
    <property type="project" value="TreeGrafter"/>
</dbReference>
<dbReference type="Gene3D" id="2.60.120.310">
    <property type="entry name" value="Copper type II, ascorbate-dependent monooxygenase, N-terminal domain"/>
    <property type="match status" value="1"/>
</dbReference>
<evidence type="ECO:0000313" key="17">
    <source>
        <dbReference type="EMBL" id="CAL1689687.1"/>
    </source>
</evidence>
<feature type="domain" description="DOMON" evidence="16">
    <location>
        <begin position="40"/>
        <end position="158"/>
    </location>
</feature>
<sequence length="595" mass="67092">MMFLLLLVALVGVHSSWSRHDSSIAENVSASAIHSVPLGSEATFYWKVDLMNELVVVEIHYVGNDSSWFAIGFSDYGELKPADYCVLWPDWHQQIHLQDSWADIDGKLYPDNQQDCKNFAWKRRGNVTKFTFFRKFDTCDEHDYIIERGTTHLVWLRGRGPLSSLNGLQISDAKASGMSRTELRRMSHKKPKFPANAWQLDILAHRVQVPKQETTYWCRVHKLPPVLKQKHHILQFGPAIQSGNEHIVHHMEVFHCAGSVDVEVPMYDGPCDGADRPAKTQICKKVMAAWAMGADAFIYPEETGLSIGGADFNPYIMLEVHYNNPELQQGVVDSSGIRLVLTKSLRKYDAGVIELGLEYTDKMAIPAGQEAFMLSGHCIAECTGVGLPQSGIHIFASQLHTHLTGTKVITRHVRDGEELPPLNYDNHYSTHFQEIRLLPKPMILLPGDSLITTCTYNTVKRDNVTLGGFAISDEMCVNYIHYYPNALLEVCKSSISDDALQTYFRYMREWENQDTSTNKGISANYKSIEWTKVRVEALHDLYEAAPLGMQCNGSDGSRLPGSWDNIAATPVRLPLPPPARDCLELSLQREILDQM</sequence>
<keyword evidence="9" id="KW-0503">Monooxygenase</keyword>
<feature type="signal peptide" evidence="15">
    <location>
        <begin position="1"/>
        <end position="18"/>
    </location>
</feature>
<evidence type="ECO:0000256" key="8">
    <source>
        <dbReference type="ARBA" id="ARBA00023008"/>
    </source>
</evidence>
<dbReference type="InterPro" id="IPR008977">
    <property type="entry name" value="PHM/PNGase_F_dom_sf"/>
</dbReference>
<keyword evidence="10" id="KW-0472">Membrane</keyword>
<dbReference type="GO" id="GO:0042420">
    <property type="term" value="P:dopamine catabolic process"/>
    <property type="evidence" value="ECO:0007669"/>
    <property type="project" value="TreeGrafter"/>
</dbReference>
<evidence type="ECO:0000256" key="9">
    <source>
        <dbReference type="ARBA" id="ARBA00023033"/>
    </source>
</evidence>
<dbReference type="InterPro" id="IPR000945">
    <property type="entry name" value="DBH-like"/>
</dbReference>
<keyword evidence="18" id="KW-1185">Reference proteome</keyword>
<comment type="subcellular location">
    <subcellularLocation>
        <location evidence="2">Cytoplasmic vesicle</location>
    </subcellularLocation>
    <subcellularLocation>
        <location evidence="14">Endomembrane system</location>
        <topology evidence="14">Single-pass membrane protein</topology>
    </subcellularLocation>
</comment>
<evidence type="ECO:0000256" key="5">
    <source>
        <dbReference type="ARBA" id="ARBA00022723"/>
    </source>
</evidence>
<comment type="cofactor">
    <cofactor evidence="1">
        <name>Cu(2+)</name>
        <dbReference type="ChEBI" id="CHEBI:29036"/>
    </cofactor>
</comment>
<dbReference type="Pfam" id="PF03712">
    <property type="entry name" value="Cu2_monoox_C"/>
    <property type="match status" value="1"/>
</dbReference>
<dbReference type="InterPro" id="IPR020611">
    <property type="entry name" value="Cu2_ascorb_mOase_CS-1"/>
</dbReference>
<evidence type="ECO:0000256" key="15">
    <source>
        <dbReference type="SAM" id="SignalP"/>
    </source>
</evidence>
<evidence type="ECO:0000256" key="4">
    <source>
        <dbReference type="ARBA" id="ARBA00022692"/>
    </source>
</evidence>
<dbReference type="GO" id="GO:0030667">
    <property type="term" value="C:secretory granule membrane"/>
    <property type="evidence" value="ECO:0007669"/>
    <property type="project" value="TreeGrafter"/>
</dbReference>
<keyword evidence="8" id="KW-0186">Copper</keyword>
<evidence type="ECO:0000256" key="13">
    <source>
        <dbReference type="ARBA" id="ARBA00023329"/>
    </source>
</evidence>
<dbReference type="PROSITE" id="PS00085">
    <property type="entry name" value="CU2_MONOOXYGENASE_2"/>
    <property type="match status" value="1"/>
</dbReference>
<keyword evidence="15" id="KW-0732">Signal</keyword>
<dbReference type="PROSITE" id="PS50836">
    <property type="entry name" value="DOMON"/>
    <property type="match status" value="1"/>
</dbReference>
<name>A0AAV2PAY4_9HYME</name>
<dbReference type="Proteomes" id="UP001497644">
    <property type="component" value="Chromosome 9"/>
</dbReference>
<keyword evidence="4" id="KW-0812">Transmembrane</keyword>
<dbReference type="GO" id="GO:0005507">
    <property type="term" value="F:copper ion binding"/>
    <property type="evidence" value="ECO:0007669"/>
    <property type="project" value="InterPro"/>
</dbReference>
<dbReference type="InterPro" id="IPR036939">
    <property type="entry name" value="Cu2_ascorb_mOase_N_sf"/>
</dbReference>
<dbReference type="CDD" id="cd09631">
    <property type="entry name" value="DOMON_DOH"/>
    <property type="match status" value="1"/>
</dbReference>
<dbReference type="PANTHER" id="PTHR10157">
    <property type="entry name" value="DOPAMINE BETA HYDROXYLASE RELATED"/>
    <property type="match status" value="1"/>
</dbReference>
<dbReference type="FunFam" id="2.60.120.310:FF:000004">
    <property type="entry name" value="DBH-like monooxygenase protein 1"/>
    <property type="match status" value="1"/>
</dbReference>
<evidence type="ECO:0000259" key="16">
    <source>
        <dbReference type="PROSITE" id="PS50836"/>
    </source>
</evidence>
<dbReference type="InterPro" id="IPR024548">
    <property type="entry name" value="Cu2_monoox_C"/>
</dbReference>
<dbReference type="PRINTS" id="PR00767">
    <property type="entry name" value="DBMONOXGNASE"/>
</dbReference>
<evidence type="ECO:0000256" key="7">
    <source>
        <dbReference type="ARBA" id="ARBA00023002"/>
    </source>
</evidence>
<proteinExistence type="inferred from homology"/>
<dbReference type="FunFam" id="2.60.120.230:FF:000001">
    <property type="entry name" value="Monooxygenase, DBH-like 1"/>
    <property type="match status" value="1"/>
</dbReference>
<dbReference type="GO" id="GO:0006589">
    <property type="term" value="P:octopamine biosynthetic process"/>
    <property type="evidence" value="ECO:0007669"/>
    <property type="project" value="TreeGrafter"/>
</dbReference>
<keyword evidence="13" id="KW-0968">Cytoplasmic vesicle</keyword>
<dbReference type="SUPFAM" id="SSF49742">
    <property type="entry name" value="PHM/PNGase F"/>
    <property type="match status" value="2"/>
</dbReference>
<keyword evidence="5" id="KW-0479">Metal-binding</keyword>
<dbReference type="InterPro" id="IPR014783">
    <property type="entry name" value="Cu2_ascorb_mOase_CS-2"/>
</dbReference>
<comment type="similarity">
    <text evidence="3">Belongs to the copper type II ascorbate-dependent monooxygenase family.</text>
</comment>
<dbReference type="AlphaFoldDB" id="A0AAV2PAY4"/>
<dbReference type="GO" id="GO:0004500">
    <property type="term" value="F:dopamine beta-monooxygenase activity"/>
    <property type="evidence" value="ECO:0007669"/>
    <property type="project" value="InterPro"/>
</dbReference>
<dbReference type="Pfam" id="PF01082">
    <property type="entry name" value="Cu2_monooxygen"/>
    <property type="match status" value="1"/>
</dbReference>
<evidence type="ECO:0000256" key="10">
    <source>
        <dbReference type="ARBA" id="ARBA00023136"/>
    </source>
</evidence>
<evidence type="ECO:0000256" key="6">
    <source>
        <dbReference type="ARBA" id="ARBA00022989"/>
    </source>
</evidence>
<dbReference type="Gene3D" id="2.60.120.230">
    <property type="match status" value="1"/>
</dbReference>
<dbReference type="PROSITE" id="PS00084">
    <property type="entry name" value="CU2_MONOOXYGENASE_1"/>
    <property type="match status" value="1"/>
</dbReference>
<dbReference type="InterPro" id="IPR005018">
    <property type="entry name" value="DOMON_domain"/>
</dbReference>
<evidence type="ECO:0000256" key="12">
    <source>
        <dbReference type="ARBA" id="ARBA00023180"/>
    </source>
</evidence>
<dbReference type="EMBL" id="OZ034832">
    <property type="protein sequence ID" value="CAL1689687.1"/>
    <property type="molecule type" value="Genomic_DNA"/>
</dbReference>
<evidence type="ECO:0000313" key="18">
    <source>
        <dbReference type="Proteomes" id="UP001497644"/>
    </source>
</evidence>
<dbReference type="GO" id="GO:0042421">
    <property type="term" value="P:norepinephrine biosynthetic process"/>
    <property type="evidence" value="ECO:0007669"/>
    <property type="project" value="TreeGrafter"/>
</dbReference>
<feature type="chain" id="PRO_5043606923" description="DOMON domain-containing protein" evidence="15">
    <location>
        <begin position="19"/>
        <end position="595"/>
    </location>
</feature>
<dbReference type="Pfam" id="PF03351">
    <property type="entry name" value="DOMON"/>
    <property type="match status" value="1"/>
</dbReference>